<comment type="caution">
    <text evidence="1">The sequence shown here is derived from an EMBL/GenBank/DDBJ whole genome shotgun (WGS) entry which is preliminary data.</text>
</comment>
<sequence>MTIVKDRPLTVIAQSREEMCRNIKEYLVETIAHLVKYNGLISIGVSDNLIKAIRRWLTVKRVPSDSTRMPPRHYVSGGYAREDANMPRQNHALVVHGGADKPSQMLFWP</sequence>
<protein>
    <submittedName>
        <fullName evidence="1">Uncharacterized protein</fullName>
    </submittedName>
</protein>
<proteinExistence type="predicted"/>
<gene>
    <name evidence="1" type="primary">Necator_chrX.g23946</name>
    <name evidence="1" type="ORF">RB195_023781</name>
</gene>
<dbReference type="Proteomes" id="UP001303046">
    <property type="component" value="Unassembled WGS sequence"/>
</dbReference>
<name>A0ABR1EKP9_NECAM</name>
<reference evidence="1 2" key="1">
    <citation type="submission" date="2023-08" db="EMBL/GenBank/DDBJ databases">
        <title>A Necator americanus chromosomal reference genome.</title>
        <authorList>
            <person name="Ilik V."/>
            <person name="Petrzelkova K.J."/>
            <person name="Pardy F."/>
            <person name="Fuh T."/>
            <person name="Niatou-Singa F.S."/>
            <person name="Gouil Q."/>
            <person name="Baker L."/>
            <person name="Ritchie M.E."/>
            <person name="Jex A.R."/>
            <person name="Gazzola D."/>
            <person name="Li H."/>
            <person name="Toshio Fujiwara R."/>
            <person name="Zhan B."/>
            <person name="Aroian R.V."/>
            <person name="Pafco B."/>
            <person name="Schwarz E.M."/>
        </authorList>
    </citation>
    <scope>NUCLEOTIDE SEQUENCE [LARGE SCALE GENOMIC DNA]</scope>
    <source>
        <strain evidence="1 2">Aroian</strain>
        <tissue evidence="1">Whole animal</tissue>
    </source>
</reference>
<accession>A0ABR1EKP9</accession>
<organism evidence="1 2">
    <name type="scientific">Necator americanus</name>
    <name type="common">Human hookworm</name>
    <dbReference type="NCBI Taxonomy" id="51031"/>
    <lineage>
        <taxon>Eukaryota</taxon>
        <taxon>Metazoa</taxon>
        <taxon>Ecdysozoa</taxon>
        <taxon>Nematoda</taxon>
        <taxon>Chromadorea</taxon>
        <taxon>Rhabditida</taxon>
        <taxon>Rhabditina</taxon>
        <taxon>Rhabditomorpha</taxon>
        <taxon>Strongyloidea</taxon>
        <taxon>Ancylostomatidae</taxon>
        <taxon>Bunostominae</taxon>
        <taxon>Necator</taxon>
    </lineage>
</organism>
<evidence type="ECO:0000313" key="2">
    <source>
        <dbReference type="Proteomes" id="UP001303046"/>
    </source>
</evidence>
<evidence type="ECO:0000313" key="1">
    <source>
        <dbReference type="EMBL" id="KAK6763195.1"/>
    </source>
</evidence>
<dbReference type="EMBL" id="JAVFWL010000006">
    <property type="protein sequence ID" value="KAK6763195.1"/>
    <property type="molecule type" value="Genomic_DNA"/>
</dbReference>
<keyword evidence="2" id="KW-1185">Reference proteome</keyword>